<organism evidence="1 2">
    <name type="scientific">Platysternon megacephalum</name>
    <name type="common">big-headed turtle</name>
    <dbReference type="NCBI Taxonomy" id="55544"/>
    <lineage>
        <taxon>Eukaryota</taxon>
        <taxon>Metazoa</taxon>
        <taxon>Chordata</taxon>
        <taxon>Craniata</taxon>
        <taxon>Vertebrata</taxon>
        <taxon>Euteleostomi</taxon>
        <taxon>Archelosauria</taxon>
        <taxon>Testudinata</taxon>
        <taxon>Testudines</taxon>
        <taxon>Cryptodira</taxon>
        <taxon>Durocryptodira</taxon>
        <taxon>Testudinoidea</taxon>
        <taxon>Platysternidae</taxon>
        <taxon>Platysternon</taxon>
    </lineage>
</organism>
<dbReference type="Proteomes" id="UP000297703">
    <property type="component" value="Unassembled WGS sequence"/>
</dbReference>
<accession>A0A4D9DK95</accession>
<name>A0A4D9DK95_9SAUR</name>
<sequence>MWRVTLECAQGRGDLVPLNLLLQSHFCLSSNWNIPSQSFSAKCQIPAQAGGAGPKVSGSVMESEQTHCRGEETDWLLTGLRGEQIHSMAWGERAAEMQQCLQAEAIGGVVLPW</sequence>
<comment type="caution">
    <text evidence="1">The sequence shown here is derived from an EMBL/GenBank/DDBJ whole genome shotgun (WGS) entry which is preliminary data.</text>
</comment>
<gene>
    <name evidence="1" type="ORF">DR999_PMT21358</name>
</gene>
<reference evidence="1 2" key="2">
    <citation type="submission" date="2019-04" db="EMBL/GenBank/DDBJ databases">
        <title>The genome sequence of big-headed turtle.</title>
        <authorList>
            <person name="Gong S."/>
        </authorList>
    </citation>
    <scope>NUCLEOTIDE SEQUENCE [LARGE SCALE GENOMIC DNA]</scope>
    <source>
        <strain evidence="1">DO16091913</strain>
        <tissue evidence="1">Muscle</tissue>
    </source>
</reference>
<evidence type="ECO:0000313" key="1">
    <source>
        <dbReference type="EMBL" id="TFJ96841.1"/>
    </source>
</evidence>
<dbReference type="AlphaFoldDB" id="A0A4D9DK95"/>
<protein>
    <submittedName>
        <fullName evidence="1">Collagen alpha-3(V) chain</fullName>
    </submittedName>
</protein>
<keyword evidence="1" id="KW-0176">Collagen</keyword>
<dbReference type="GO" id="GO:0005581">
    <property type="term" value="C:collagen trimer"/>
    <property type="evidence" value="ECO:0007669"/>
    <property type="project" value="UniProtKB-KW"/>
</dbReference>
<evidence type="ECO:0000313" key="2">
    <source>
        <dbReference type="Proteomes" id="UP000297703"/>
    </source>
</evidence>
<dbReference type="EMBL" id="QXTE01000573">
    <property type="protein sequence ID" value="TFJ96841.1"/>
    <property type="molecule type" value="Genomic_DNA"/>
</dbReference>
<reference evidence="1 2" key="1">
    <citation type="submission" date="2019-04" db="EMBL/GenBank/DDBJ databases">
        <title>Draft genome of the big-headed turtle Platysternon megacephalum.</title>
        <authorList>
            <person name="Gong S."/>
        </authorList>
    </citation>
    <scope>NUCLEOTIDE SEQUENCE [LARGE SCALE GENOMIC DNA]</scope>
    <source>
        <strain evidence="1">DO16091913</strain>
        <tissue evidence="1">Muscle</tissue>
    </source>
</reference>
<proteinExistence type="predicted"/>
<keyword evidence="2" id="KW-1185">Reference proteome</keyword>